<evidence type="ECO:0000256" key="4">
    <source>
        <dbReference type="ARBA" id="ARBA00022737"/>
    </source>
</evidence>
<evidence type="ECO:0000256" key="13">
    <source>
        <dbReference type="SAM" id="MobiDB-lite"/>
    </source>
</evidence>
<dbReference type="CDD" id="cd10747">
    <property type="entry name" value="DnaJ_C"/>
    <property type="match status" value="1"/>
</dbReference>
<dbReference type="GO" id="GO:0051082">
    <property type="term" value="F:unfolded protein binding"/>
    <property type="evidence" value="ECO:0007669"/>
    <property type="project" value="UniProtKB-UniRule"/>
</dbReference>
<dbReference type="GO" id="GO:0005524">
    <property type="term" value="F:ATP binding"/>
    <property type="evidence" value="ECO:0007669"/>
    <property type="project" value="InterPro"/>
</dbReference>
<dbReference type="PANTHER" id="PTHR43096">
    <property type="entry name" value="DNAJ HOMOLOG 1, MITOCHONDRIAL-RELATED"/>
    <property type="match status" value="1"/>
</dbReference>
<keyword evidence="5 11" id="KW-0863">Zinc-finger</keyword>
<keyword evidence="3 11" id="KW-0479">Metal-binding</keyword>
<dbReference type="InterPro" id="IPR012724">
    <property type="entry name" value="DnaJ"/>
</dbReference>
<dbReference type="GO" id="GO:0042026">
    <property type="term" value="P:protein refolding"/>
    <property type="evidence" value="ECO:0007669"/>
    <property type="project" value="TreeGrafter"/>
</dbReference>
<feature type="binding site" evidence="11">
    <location>
        <position position="158"/>
    </location>
    <ligand>
        <name>Zn(2+)</name>
        <dbReference type="ChEBI" id="CHEBI:29105"/>
        <label>2</label>
    </ligand>
</feature>
<organism evidence="16 17">
    <name type="scientific">Actinomyces ruminicola</name>
    <dbReference type="NCBI Taxonomy" id="332524"/>
    <lineage>
        <taxon>Bacteria</taxon>
        <taxon>Bacillati</taxon>
        <taxon>Actinomycetota</taxon>
        <taxon>Actinomycetes</taxon>
        <taxon>Actinomycetales</taxon>
        <taxon>Actinomycetaceae</taxon>
        <taxon>Actinomyces</taxon>
    </lineage>
</organism>
<dbReference type="GO" id="GO:0005737">
    <property type="term" value="C:cytoplasm"/>
    <property type="evidence" value="ECO:0007669"/>
    <property type="project" value="UniProtKB-SubCell"/>
</dbReference>
<keyword evidence="7 11" id="KW-0346">Stress response</keyword>
<dbReference type="InterPro" id="IPR001305">
    <property type="entry name" value="HSP_DnaJ_Cys-rich_dom"/>
</dbReference>
<dbReference type="Proteomes" id="UP000199671">
    <property type="component" value="Unassembled WGS sequence"/>
</dbReference>
<dbReference type="PRINTS" id="PR00625">
    <property type="entry name" value="JDOMAIN"/>
</dbReference>
<feature type="region of interest" description="Disordered" evidence="13">
    <location>
        <begin position="351"/>
        <end position="373"/>
    </location>
</feature>
<dbReference type="NCBIfam" id="NF008035">
    <property type="entry name" value="PRK10767.1"/>
    <property type="match status" value="1"/>
</dbReference>
<feature type="domain" description="CR-type" evidence="15">
    <location>
        <begin position="128"/>
        <end position="210"/>
    </location>
</feature>
<gene>
    <name evidence="11" type="primary">dnaJ</name>
    <name evidence="16" type="ORF">SAMN04487766_10658</name>
</gene>
<comment type="caution">
    <text evidence="11">Lacks conserved residue(s) required for the propagation of feature annotation.</text>
</comment>
<feature type="binding site" evidence="11">
    <location>
        <position position="141"/>
    </location>
    <ligand>
        <name>Zn(2+)</name>
        <dbReference type="ChEBI" id="CHEBI:29105"/>
        <label>1</label>
    </ligand>
</feature>
<evidence type="ECO:0000256" key="3">
    <source>
        <dbReference type="ARBA" id="ARBA00022723"/>
    </source>
</evidence>
<evidence type="ECO:0000256" key="10">
    <source>
        <dbReference type="ARBA" id="ARBA00067609"/>
    </source>
</evidence>
<dbReference type="InterPro" id="IPR002939">
    <property type="entry name" value="DnaJ_C"/>
</dbReference>
<dbReference type="CDD" id="cd10719">
    <property type="entry name" value="DnaJ_zf"/>
    <property type="match status" value="1"/>
</dbReference>
<keyword evidence="4 11" id="KW-0677">Repeat</keyword>
<comment type="cofactor">
    <cofactor evidence="11">
        <name>Zn(2+)</name>
        <dbReference type="ChEBI" id="CHEBI:29105"/>
    </cofactor>
    <text evidence="11">Binds 2 Zn(2+) ions per monomer.</text>
</comment>
<accession>A0A1G9VM86</accession>
<dbReference type="PROSITE" id="PS51188">
    <property type="entry name" value="ZF_CR"/>
    <property type="match status" value="1"/>
</dbReference>
<dbReference type="FunFam" id="2.10.230.10:FF:000002">
    <property type="entry name" value="Molecular chaperone DnaJ"/>
    <property type="match status" value="1"/>
</dbReference>
<evidence type="ECO:0000256" key="9">
    <source>
        <dbReference type="ARBA" id="ARBA00061004"/>
    </source>
</evidence>
<feature type="binding site" evidence="11">
    <location>
        <position position="198"/>
    </location>
    <ligand>
        <name>Zn(2+)</name>
        <dbReference type="ChEBI" id="CHEBI:29105"/>
        <label>1</label>
    </ligand>
</feature>
<feature type="domain" description="J" evidence="14">
    <location>
        <begin position="3"/>
        <end position="66"/>
    </location>
</feature>
<dbReference type="HAMAP" id="MF_01152">
    <property type="entry name" value="DnaJ"/>
    <property type="match status" value="1"/>
</dbReference>
<feature type="zinc finger region" description="CR-type" evidence="12">
    <location>
        <begin position="128"/>
        <end position="210"/>
    </location>
</feature>
<feature type="binding site" evidence="11">
    <location>
        <position position="184"/>
    </location>
    <ligand>
        <name>Zn(2+)</name>
        <dbReference type="ChEBI" id="CHEBI:29105"/>
        <label>2</label>
    </ligand>
</feature>
<evidence type="ECO:0000313" key="17">
    <source>
        <dbReference type="Proteomes" id="UP000199671"/>
    </source>
</evidence>
<evidence type="ECO:0000259" key="15">
    <source>
        <dbReference type="PROSITE" id="PS51188"/>
    </source>
</evidence>
<comment type="function">
    <text evidence="11">Participates actively in the response to hyperosmotic and heat shock by preventing the aggregation of stress-denatured proteins and by disaggregating proteins, also in an autonomous, DnaK-independent fashion. Unfolded proteins bind initially to DnaJ; upon interaction with the DnaJ-bound protein, DnaK hydrolyzes its bound ATP, resulting in the formation of a stable complex. GrpE releases ADP from DnaK; ATP binding to DnaK triggers the release of the substrate protein, thus completing the reaction cycle. Several rounds of ATP-dependent interactions between DnaJ, DnaK and GrpE are required for fully efficient folding. Also involved, together with DnaK and GrpE, in the DNA replication of plasmids through activation of initiation proteins.</text>
</comment>
<keyword evidence="6 11" id="KW-0862">Zinc</keyword>
<evidence type="ECO:0000313" key="16">
    <source>
        <dbReference type="EMBL" id="SDM73141.1"/>
    </source>
</evidence>
<keyword evidence="1 11" id="KW-0963">Cytoplasm</keyword>
<dbReference type="EMBL" id="FNHU01000006">
    <property type="protein sequence ID" value="SDM73141.1"/>
    <property type="molecule type" value="Genomic_DNA"/>
</dbReference>
<dbReference type="PROSITE" id="PS50076">
    <property type="entry name" value="DNAJ_2"/>
    <property type="match status" value="1"/>
</dbReference>
<dbReference type="InterPro" id="IPR036869">
    <property type="entry name" value="J_dom_sf"/>
</dbReference>
<dbReference type="SUPFAM" id="SSF57938">
    <property type="entry name" value="DnaJ/Hsp40 cysteine-rich domain"/>
    <property type="match status" value="1"/>
</dbReference>
<dbReference type="RefSeq" id="WP_092609748.1">
    <property type="nucleotide sequence ID" value="NZ_FNHU01000006.1"/>
</dbReference>
<dbReference type="GO" id="GO:0006260">
    <property type="term" value="P:DNA replication"/>
    <property type="evidence" value="ECO:0007669"/>
    <property type="project" value="UniProtKB-KW"/>
</dbReference>
<evidence type="ECO:0000256" key="1">
    <source>
        <dbReference type="ARBA" id="ARBA00022490"/>
    </source>
</evidence>
<comment type="domain">
    <text evidence="11">The J domain is necessary and sufficient to stimulate DnaK ATPase activity. Zinc center 1 plays an important role in the autonomous, DnaK-independent chaperone activity of DnaJ. Zinc center 2 is essential for interaction with DnaK and for DnaJ activity.</text>
</comment>
<dbReference type="GO" id="GO:0031072">
    <property type="term" value="F:heat shock protein binding"/>
    <property type="evidence" value="ECO:0007669"/>
    <property type="project" value="InterPro"/>
</dbReference>
<name>A0A1G9VM86_9ACTO</name>
<feature type="binding site" evidence="11">
    <location>
        <position position="201"/>
    </location>
    <ligand>
        <name>Zn(2+)</name>
        <dbReference type="ChEBI" id="CHEBI:29105"/>
        <label>1</label>
    </ligand>
</feature>
<dbReference type="Pfam" id="PF00226">
    <property type="entry name" value="DnaJ"/>
    <property type="match status" value="1"/>
</dbReference>
<dbReference type="SUPFAM" id="SSF46565">
    <property type="entry name" value="Chaperone J-domain"/>
    <property type="match status" value="1"/>
</dbReference>
<sequence length="373" mass="39960">MSDYYDVLGVTRQATAEEIKKAYRKKARQLHPDVAGPGHEDEFKKVSTAYEVLSDSEKRKMYDLGGEDALHGNNGFGGGFTGDFGSFSDLFQQAFFGGAATRGPASRTRRGQDSLLAVDVDLADVVFGATKTVTMDTYVVCETCHGSCCSPGTSPVTCAECNGQGSVQRMQRSLLGNVVTSTPCPRCHGYGTVIASPCKDCDGKGRRHVRTQIDVNIPAGVSTGTRIRMSGRGEAGPAGGPNGDLYVEIHENDHPAFTREGDDLYTELRVPMTAAALGATFPLETFDGERNVSVRAGTQGGDEIVLSGLGVGRLRRPGRGDLRVQIVVETPTRLDERQRGLLAELASLRGEDGYAPPKDESVMGKLKEKFSGR</sequence>
<dbReference type="Gene3D" id="2.60.260.20">
    <property type="entry name" value="Urease metallochaperone UreE, N-terminal domain"/>
    <property type="match status" value="2"/>
</dbReference>
<dbReference type="PROSITE" id="PS00636">
    <property type="entry name" value="DNAJ_1"/>
    <property type="match status" value="1"/>
</dbReference>
<comment type="similarity">
    <text evidence="9 11">Belongs to the DnaJ family.</text>
</comment>
<evidence type="ECO:0000256" key="8">
    <source>
        <dbReference type="ARBA" id="ARBA00023186"/>
    </source>
</evidence>
<dbReference type="Pfam" id="PF00684">
    <property type="entry name" value="DnaJ_CXXCXGXG"/>
    <property type="match status" value="1"/>
</dbReference>
<comment type="subcellular location">
    <subcellularLocation>
        <location evidence="11">Cytoplasm</location>
    </subcellularLocation>
</comment>
<proteinExistence type="inferred from homology"/>
<evidence type="ECO:0000256" key="6">
    <source>
        <dbReference type="ARBA" id="ARBA00022833"/>
    </source>
</evidence>
<evidence type="ECO:0000256" key="5">
    <source>
        <dbReference type="ARBA" id="ARBA00022771"/>
    </source>
</evidence>
<dbReference type="InterPro" id="IPR018253">
    <property type="entry name" value="DnaJ_domain_CS"/>
</dbReference>
<evidence type="ECO:0000259" key="14">
    <source>
        <dbReference type="PROSITE" id="PS50076"/>
    </source>
</evidence>
<dbReference type="Gene3D" id="1.10.287.110">
    <property type="entry name" value="DnaJ domain"/>
    <property type="match status" value="1"/>
</dbReference>
<dbReference type="GO" id="GO:0009408">
    <property type="term" value="P:response to heat"/>
    <property type="evidence" value="ECO:0007669"/>
    <property type="project" value="InterPro"/>
</dbReference>
<dbReference type="Pfam" id="PF01556">
    <property type="entry name" value="DnaJ_C"/>
    <property type="match status" value="1"/>
</dbReference>
<evidence type="ECO:0000256" key="11">
    <source>
        <dbReference type="HAMAP-Rule" id="MF_01152"/>
    </source>
</evidence>
<dbReference type="PANTHER" id="PTHR43096:SF48">
    <property type="entry name" value="CHAPERONE PROTEIN DNAJ"/>
    <property type="match status" value="1"/>
</dbReference>
<dbReference type="Gene3D" id="2.10.230.10">
    <property type="entry name" value="Heat shock protein DnaJ, cysteine-rich domain"/>
    <property type="match status" value="1"/>
</dbReference>
<dbReference type="CDD" id="cd06257">
    <property type="entry name" value="DnaJ"/>
    <property type="match status" value="1"/>
</dbReference>
<dbReference type="InterPro" id="IPR008971">
    <property type="entry name" value="HSP40/DnaJ_pept-bd"/>
</dbReference>
<dbReference type="FunFam" id="2.60.260.20:FF:000005">
    <property type="entry name" value="Chaperone protein dnaJ 1, mitochondrial"/>
    <property type="match status" value="1"/>
</dbReference>
<feature type="binding site" evidence="11">
    <location>
        <position position="144"/>
    </location>
    <ligand>
        <name>Zn(2+)</name>
        <dbReference type="ChEBI" id="CHEBI:29105"/>
        <label>1</label>
    </ligand>
</feature>
<comment type="subunit">
    <text evidence="11">Homodimer.</text>
</comment>
<feature type="binding site" evidence="11">
    <location>
        <position position="187"/>
    </location>
    <ligand>
        <name>Zn(2+)</name>
        <dbReference type="ChEBI" id="CHEBI:29105"/>
        <label>2</label>
    </ligand>
</feature>
<dbReference type="InterPro" id="IPR001623">
    <property type="entry name" value="DnaJ_domain"/>
</dbReference>
<dbReference type="InterPro" id="IPR036410">
    <property type="entry name" value="HSP_DnaJ_Cys-rich_dom_sf"/>
</dbReference>
<keyword evidence="8 11" id="KW-0143">Chaperone</keyword>
<evidence type="ECO:0000256" key="7">
    <source>
        <dbReference type="ARBA" id="ARBA00023016"/>
    </source>
</evidence>
<evidence type="ECO:0000256" key="2">
    <source>
        <dbReference type="ARBA" id="ARBA00022705"/>
    </source>
</evidence>
<reference evidence="16 17" key="1">
    <citation type="submission" date="2016-10" db="EMBL/GenBank/DDBJ databases">
        <authorList>
            <person name="de Groot N.N."/>
        </authorList>
    </citation>
    <scope>NUCLEOTIDE SEQUENCE [LARGE SCALE GENOMIC DNA]</scope>
    <source>
        <strain evidence="16 17">KPR-7B</strain>
    </source>
</reference>
<keyword evidence="2 11" id="KW-0235">DNA replication</keyword>
<protein>
    <recommendedName>
        <fullName evidence="10 11">Chaperone protein DnaJ</fullName>
    </recommendedName>
</protein>
<dbReference type="GO" id="GO:0008270">
    <property type="term" value="F:zinc ion binding"/>
    <property type="evidence" value="ECO:0007669"/>
    <property type="project" value="UniProtKB-UniRule"/>
</dbReference>
<dbReference type="SUPFAM" id="SSF49493">
    <property type="entry name" value="HSP40/DnaJ peptide-binding domain"/>
    <property type="match status" value="2"/>
</dbReference>
<dbReference type="AlphaFoldDB" id="A0A1G9VM86"/>
<dbReference type="OrthoDB" id="9779889at2"/>
<evidence type="ECO:0000256" key="12">
    <source>
        <dbReference type="PROSITE-ProRule" id="PRU00546"/>
    </source>
</evidence>
<feature type="binding site" evidence="11">
    <location>
        <position position="161"/>
    </location>
    <ligand>
        <name>Zn(2+)</name>
        <dbReference type="ChEBI" id="CHEBI:29105"/>
        <label>2</label>
    </ligand>
</feature>
<dbReference type="SMART" id="SM00271">
    <property type="entry name" value="DnaJ"/>
    <property type="match status" value="1"/>
</dbReference>